<dbReference type="STRING" id="1384057.CD33_01300"/>
<dbReference type="EMBL" id="JPVO01000031">
    <property type="protein sequence ID" value="KGR78429.1"/>
    <property type="molecule type" value="Genomic_DNA"/>
</dbReference>
<dbReference type="Proteomes" id="UP000030408">
    <property type="component" value="Unassembled WGS sequence"/>
</dbReference>
<comment type="caution">
    <text evidence="1">The sequence shown here is derived from an EMBL/GenBank/DDBJ whole genome shotgun (WGS) entry which is preliminary data.</text>
</comment>
<dbReference type="AlphaFoldDB" id="A0A0A3I139"/>
<name>A0A0A3I139_9BACL</name>
<accession>A0A0A3I139</accession>
<evidence type="ECO:0000313" key="1">
    <source>
        <dbReference type="EMBL" id="KGR78429.1"/>
    </source>
</evidence>
<proteinExistence type="predicted"/>
<reference evidence="1 2" key="1">
    <citation type="submission" date="2014-02" db="EMBL/GenBank/DDBJ databases">
        <title>Draft genome sequence of Lysinibacillus sinduriensis JCM 15800.</title>
        <authorList>
            <person name="Zhang F."/>
            <person name="Wang G."/>
            <person name="Zhang L."/>
        </authorList>
    </citation>
    <scope>NUCLEOTIDE SEQUENCE [LARGE SCALE GENOMIC DNA]</scope>
    <source>
        <strain evidence="1 2">JCM 15800</strain>
    </source>
</reference>
<keyword evidence="2" id="KW-1185">Reference proteome</keyword>
<organism evidence="1 2">
    <name type="scientific">Ureibacillus sinduriensis BLB-1 = JCM 15800</name>
    <dbReference type="NCBI Taxonomy" id="1384057"/>
    <lineage>
        <taxon>Bacteria</taxon>
        <taxon>Bacillati</taxon>
        <taxon>Bacillota</taxon>
        <taxon>Bacilli</taxon>
        <taxon>Bacillales</taxon>
        <taxon>Caryophanaceae</taxon>
        <taxon>Ureibacillus</taxon>
    </lineage>
</organism>
<gene>
    <name evidence="1" type="ORF">CD33_01300</name>
</gene>
<evidence type="ECO:0000313" key="2">
    <source>
        <dbReference type="Proteomes" id="UP000030408"/>
    </source>
</evidence>
<sequence>MKIVAETVFPRYGTKAECSVTNLGGTAGVANISRPFLRKGAGFFIFLNISSTSANCPLVK</sequence>
<protein>
    <submittedName>
        <fullName evidence="1">Uncharacterized protein</fullName>
    </submittedName>
</protein>